<protein>
    <submittedName>
        <fullName evidence="1">Uncharacterized protein</fullName>
    </submittedName>
</protein>
<dbReference type="Proteomes" id="UP001149400">
    <property type="component" value="Unassembled WGS sequence"/>
</dbReference>
<evidence type="ECO:0000313" key="1">
    <source>
        <dbReference type="EMBL" id="MDD1793306.1"/>
    </source>
</evidence>
<reference evidence="1" key="1">
    <citation type="submission" date="2021-12" db="EMBL/GenBank/DDBJ databases">
        <title>Enterovibrio ZSDZ35 sp. nov. and Enterovibrio ZSDZ42 sp. nov., isolated from coastal seawater in Qingdao.</title>
        <authorList>
            <person name="Zhang P."/>
        </authorList>
    </citation>
    <scope>NUCLEOTIDE SEQUENCE</scope>
    <source>
        <strain evidence="1">ZSDZ42</strain>
    </source>
</reference>
<sequence>MKDYQEKLEIFKQEYVKYLHSDFVSEAEDTDENVRIKSGVLNLLTVVKKHESYESYKSFKDSVVNYLCEISGCSEDLAILEDHCPEVLSPDDIEYIIQYSALSRWF</sequence>
<gene>
    <name evidence="1" type="ORF">LRP50_09230</name>
</gene>
<accession>A0ABT5QZ71</accession>
<name>A0ABT5QZ71_9GAMM</name>
<dbReference type="RefSeq" id="WP_274164165.1">
    <property type="nucleotide sequence ID" value="NZ_JAJUBC010000008.1"/>
</dbReference>
<organism evidence="1 2">
    <name type="scientific">Enterovibrio gelatinilyticus</name>
    <dbReference type="NCBI Taxonomy" id="2899819"/>
    <lineage>
        <taxon>Bacteria</taxon>
        <taxon>Pseudomonadati</taxon>
        <taxon>Pseudomonadota</taxon>
        <taxon>Gammaproteobacteria</taxon>
        <taxon>Vibrionales</taxon>
        <taxon>Vibrionaceae</taxon>
        <taxon>Enterovibrio</taxon>
    </lineage>
</organism>
<dbReference type="EMBL" id="JAJUBC010000008">
    <property type="protein sequence ID" value="MDD1793306.1"/>
    <property type="molecule type" value="Genomic_DNA"/>
</dbReference>
<comment type="caution">
    <text evidence="1">The sequence shown here is derived from an EMBL/GenBank/DDBJ whole genome shotgun (WGS) entry which is preliminary data.</text>
</comment>
<keyword evidence="2" id="KW-1185">Reference proteome</keyword>
<proteinExistence type="predicted"/>
<evidence type="ECO:0000313" key="2">
    <source>
        <dbReference type="Proteomes" id="UP001149400"/>
    </source>
</evidence>